<protein>
    <recommendedName>
        <fullName evidence="3">MULE transposase domain-containing protein</fullName>
    </recommendedName>
</protein>
<dbReference type="OrthoDB" id="5330842at2759"/>
<sequence>MNPSVSPATNIDLRISKELTPSQKRNLLFNISLSLELLIQDFDSNWWPLISNVWTRFNSKKKANGDSSHTYTCRLTKHNQSSTRKEGIPSNKRRKTKIRLSHLCFTKIKVQKFIAERKVCVERFENSLDHTHSLEESDKVKRPQAIRNLVEQEAIKNYCLPAILNAVKEYVVETMDLKSSAKELRLKEQKYQVERYMISNKFTHDFVFIHQKQIENLEKYRWLTLIDSIHKTNRYDYRLFTLYIRNGYSYWNVEYDSIFCTVHLVRTWMSKIYDVKTRQKIIQAMYKWTRIGYEALIQEVINECPVPTIKQYIKRYYVKNNHQWALWARQHSPLLLQVTSTNSLESYHSELKRTTSSQHSLIEKITDSEYVVFEFRTKKISVIGVDDEILNELHKFPFPIQRMLADEICAVEKRLEKGKATSGLTLLYCNYSFYHRYLLPCRHVFHEHMYPYKKSYYLKYT</sequence>
<dbReference type="Proteomes" id="UP000266861">
    <property type="component" value="Unassembled WGS sequence"/>
</dbReference>
<accession>A0A397J4F7</accession>
<gene>
    <name evidence="1" type="ORF">Glove_102g67</name>
</gene>
<name>A0A397J4F7_9GLOM</name>
<organism evidence="1 2">
    <name type="scientific">Diversispora epigaea</name>
    <dbReference type="NCBI Taxonomy" id="1348612"/>
    <lineage>
        <taxon>Eukaryota</taxon>
        <taxon>Fungi</taxon>
        <taxon>Fungi incertae sedis</taxon>
        <taxon>Mucoromycota</taxon>
        <taxon>Glomeromycotina</taxon>
        <taxon>Glomeromycetes</taxon>
        <taxon>Diversisporales</taxon>
        <taxon>Diversisporaceae</taxon>
        <taxon>Diversispora</taxon>
    </lineage>
</organism>
<evidence type="ECO:0008006" key="3">
    <source>
        <dbReference type="Google" id="ProtNLM"/>
    </source>
</evidence>
<evidence type="ECO:0000313" key="1">
    <source>
        <dbReference type="EMBL" id="RHZ82971.1"/>
    </source>
</evidence>
<dbReference type="STRING" id="1348612.A0A397J4F7"/>
<reference evidence="1 2" key="1">
    <citation type="submission" date="2018-08" db="EMBL/GenBank/DDBJ databases">
        <title>Genome and evolution of the arbuscular mycorrhizal fungus Diversispora epigaea (formerly Glomus versiforme) and its bacterial endosymbionts.</title>
        <authorList>
            <person name="Sun X."/>
            <person name="Fei Z."/>
            <person name="Harrison M."/>
        </authorList>
    </citation>
    <scope>NUCLEOTIDE SEQUENCE [LARGE SCALE GENOMIC DNA]</scope>
    <source>
        <strain evidence="1 2">IT104</strain>
    </source>
</reference>
<dbReference type="AlphaFoldDB" id="A0A397J4F7"/>
<evidence type="ECO:0000313" key="2">
    <source>
        <dbReference type="Proteomes" id="UP000266861"/>
    </source>
</evidence>
<comment type="caution">
    <text evidence="1">The sequence shown here is derived from an EMBL/GenBank/DDBJ whole genome shotgun (WGS) entry which is preliminary data.</text>
</comment>
<proteinExistence type="predicted"/>
<keyword evidence="2" id="KW-1185">Reference proteome</keyword>
<dbReference type="EMBL" id="PQFF01000095">
    <property type="protein sequence ID" value="RHZ82971.1"/>
    <property type="molecule type" value="Genomic_DNA"/>
</dbReference>